<accession>A0A8H7ZY19</accession>
<evidence type="ECO:0000256" key="1">
    <source>
        <dbReference type="SAM" id="MobiDB-lite"/>
    </source>
</evidence>
<reference evidence="2 3" key="1">
    <citation type="journal article" name="Sci. Rep.">
        <title>Genome-scale phylogenetic analyses confirm Olpidium as the closest living zoosporic fungus to the non-flagellated, terrestrial fungi.</title>
        <authorList>
            <person name="Chang Y."/>
            <person name="Rochon D."/>
            <person name="Sekimoto S."/>
            <person name="Wang Y."/>
            <person name="Chovatia M."/>
            <person name="Sandor L."/>
            <person name="Salamov A."/>
            <person name="Grigoriev I.V."/>
            <person name="Stajich J.E."/>
            <person name="Spatafora J.W."/>
        </authorList>
    </citation>
    <scope>NUCLEOTIDE SEQUENCE [LARGE SCALE GENOMIC DNA]</scope>
    <source>
        <strain evidence="2">S191</strain>
    </source>
</reference>
<feature type="compositionally biased region" description="Polar residues" evidence="1">
    <location>
        <begin position="1"/>
        <end position="13"/>
    </location>
</feature>
<proteinExistence type="predicted"/>
<protein>
    <submittedName>
        <fullName evidence="2">Uncharacterized protein</fullName>
    </submittedName>
</protein>
<feature type="region of interest" description="Disordered" evidence="1">
    <location>
        <begin position="1"/>
        <end position="25"/>
    </location>
</feature>
<keyword evidence="3" id="KW-1185">Reference proteome</keyword>
<gene>
    <name evidence="2" type="ORF">BJ554DRAFT_6382</name>
</gene>
<feature type="region of interest" description="Disordered" evidence="1">
    <location>
        <begin position="39"/>
        <end position="86"/>
    </location>
</feature>
<organism evidence="2 3">
    <name type="scientific">Olpidium bornovanus</name>
    <dbReference type="NCBI Taxonomy" id="278681"/>
    <lineage>
        <taxon>Eukaryota</taxon>
        <taxon>Fungi</taxon>
        <taxon>Fungi incertae sedis</taxon>
        <taxon>Olpidiomycota</taxon>
        <taxon>Olpidiomycotina</taxon>
        <taxon>Olpidiomycetes</taxon>
        <taxon>Olpidiales</taxon>
        <taxon>Olpidiaceae</taxon>
        <taxon>Olpidium</taxon>
    </lineage>
</organism>
<comment type="caution">
    <text evidence="2">The sequence shown here is derived from an EMBL/GenBank/DDBJ whole genome shotgun (WGS) entry which is preliminary data.</text>
</comment>
<dbReference type="EMBL" id="JAEFCI010003670">
    <property type="protein sequence ID" value="KAG5461431.1"/>
    <property type="molecule type" value="Genomic_DNA"/>
</dbReference>
<dbReference type="Proteomes" id="UP000673691">
    <property type="component" value="Unassembled WGS sequence"/>
</dbReference>
<name>A0A8H7ZY19_9FUNG</name>
<evidence type="ECO:0000313" key="3">
    <source>
        <dbReference type="Proteomes" id="UP000673691"/>
    </source>
</evidence>
<sequence length="160" mass="17362">MSGSPGSNASRRQTYGGGARKGLAHGSNGVLVRFAHIHSRAEHSRRRGPPDFNRTKLPWRSPARSYQLPPLVEPPHSPGAIDRGGERACREADRAGKPATTVRGCALLPLPVRPEGPKLASHGDRYTLCVADAAPARRLQAEPRDICEQVQERHKEGPAF</sequence>
<dbReference type="AlphaFoldDB" id="A0A8H7ZY19"/>
<evidence type="ECO:0000313" key="2">
    <source>
        <dbReference type="EMBL" id="KAG5461431.1"/>
    </source>
</evidence>